<dbReference type="GO" id="GO:1902977">
    <property type="term" value="P:mitotic DNA replication preinitiation complex assembly"/>
    <property type="evidence" value="ECO:0007669"/>
    <property type="project" value="TreeGrafter"/>
</dbReference>
<keyword evidence="6 8" id="KW-0131">Cell cycle</keyword>
<evidence type="ECO:0000256" key="6">
    <source>
        <dbReference type="ARBA" id="ARBA00023306"/>
    </source>
</evidence>
<dbReference type="AlphaFoldDB" id="A0AAJ0LWW1"/>
<dbReference type="GO" id="GO:0003697">
    <property type="term" value="F:single-stranded DNA binding"/>
    <property type="evidence" value="ECO:0007669"/>
    <property type="project" value="TreeGrafter"/>
</dbReference>
<feature type="compositionally biased region" description="Basic residues" evidence="9">
    <location>
        <begin position="437"/>
        <end position="461"/>
    </location>
</feature>
<evidence type="ECO:0000256" key="5">
    <source>
        <dbReference type="ARBA" id="ARBA00023242"/>
    </source>
</evidence>
<reference evidence="10" key="1">
    <citation type="submission" date="2023-04" db="EMBL/GenBank/DDBJ databases">
        <title>Black Yeasts Isolated from many extreme environments.</title>
        <authorList>
            <person name="Coleine C."/>
            <person name="Stajich J.E."/>
            <person name="Selbmann L."/>
        </authorList>
    </citation>
    <scope>NUCLEOTIDE SEQUENCE</scope>
    <source>
        <strain evidence="10">CCFEE 5312</strain>
    </source>
</reference>
<dbReference type="Pfam" id="PF11719">
    <property type="entry name" value="Drc1-Sld2"/>
    <property type="match status" value="1"/>
</dbReference>
<evidence type="ECO:0000256" key="9">
    <source>
        <dbReference type="SAM" id="MobiDB-lite"/>
    </source>
</evidence>
<dbReference type="GO" id="GO:0003688">
    <property type="term" value="F:DNA replication origin binding"/>
    <property type="evidence" value="ECO:0007669"/>
    <property type="project" value="TreeGrafter"/>
</dbReference>
<evidence type="ECO:0000256" key="4">
    <source>
        <dbReference type="ARBA" id="ARBA00022705"/>
    </source>
</evidence>
<evidence type="ECO:0000256" key="7">
    <source>
        <dbReference type="ARBA" id="ARBA00025253"/>
    </source>
</evidence>
<dbReference type="GO" id="GO:0000727">
    <property type="term" value="P:double-strand break repair via break-induced replication"/>
    <property type="evidence" value="ECO:0007669"/>
    <property type="project" value="TreeGrafter"/>
</dbReference>
<proteinExistence type="inferred from homology"/>
<organism evidence="10 11">
    <name type="scientific">Extremus antarcticus</name>
    <dbReference type="NCBI Taxonomy" id="702011"/>
    <lineage>
        <taxon>Eukaryota</taxon>
        <taxon>Fungi</taxon>
        <taxon>Dikarya</taxon>
        <taxon>Ascomycota</taxon>
        <taxon>Pezizomycotina</taxon>
        <taxon>Dothideomycetes</taxon>
        <taxon>Dothideomycetidae</taxon>
        <taxon>Mycosphaerellales</taxon>
        <taxon>Extremaceae</taxon>
        <taxon>Extremus</taxon>
    </lineage>
</organism>
<dbReference type="PANTHER" id="PTHR28124">
    <property type="entry name" value="DNA REPLICATION REGULATOR SLD2"/>
    <property type="match status" value="1"/>
</dbReference>
<comment type="caution">
    <text evidence="10">The sequence shown here is derived from an EMBL/GenBank/DDBJ whole genome shotgun (WGS) entry which is preliminary data.</text>
</comment>
<gene>
    <name evidence="10" type="ORF">LTR09_001432</name>
</gene>
<keyword evidence="11" id="KW-1185">Reference proteome</keyword>
<comment type="subcellular location">
    <subcellularLocation>
        <location evidence="1 8">Nucleus</location>
    </subcellularLocation>
</comment>
<evidence type="ECO:0000256" key="1">
    <source>
        <dbReference type="ARBA" id="ARBA00004123"/>
    </source>
</evidence>
<comment type="similarity">
    <text evidence="2 8">Belongs to the SLD2 family.</text>
</comment>
<feature type="compositionally biased region" description="Basic and acidic residues" evidence="9">
    <location>
        <begin position="285"/>
        <end position="297"/>
    </location>
</feature>
<comment type="function">
    <text evidence="7 8">Has a role in the initiation of DNA replication. Required at S-phase checkpoint.</text>
</comment>
<dbReference type="EMBL" id="JAWDJX010000002">
    <property type="protein sequence ID" value="KAK3058354.1"/>
    <property type="molecule type" value="Genomic_DNA"/>
</dbReference>
<evidence type="ECO:0000256" key="2">
    <source>
        <dbReference type="ARBA" id="ARBA00007276"/>
    </source>
</evidence>
<dbReference type="PANTHER" id="PTHR28124:SF1">
    <property type="entry name" value="DNA REPLICATION REGULATOR SLD2"/>
    <property type="match status" value="1"/>
</dbReference>
<feature type="region of interest" description="Disordered" evidence="9">
    <location>
        <begin position="284"/>
        <end position="461"/>
    </location>
</feature>
<feature type="compositionally biased region" description="Basic residues" evidence="9">
    <location>
        <begin position="338"/>
        <end position="362"/>
    </location>
</feature>
<keyword evidence="4 8" id="KW-0235">DNA replication</keyword>
<dbReference type="InterPro" id="IPR040203">
    <property type="entry name" value="Sld2"/>
</dbReference>
<evidence type="ECO:0000313" key="11">
    <source>
        <dbReference type="Proteomes" id="UP001271007"/>
    </source>
</evidence>
<dbReference type="InterPro" id="IPR021110">
    <property type="entry name" value="DNA_rep_checkpnt_protein"/>
</dbReference>
<evidence type="ECO:0000256" key="3">
    <source>
        <dbReference type="ARBA" id="ARBA00018363"/>
    </source>
</evidence>
<dbReference type="Proteomes" id="UP001271007">
    <property type="component" value="Unassembled WGS sequence"/>
</dbReference>
<name>A0AAJ0LWW1_9PEZI</name>
<evidence type="ECO:0000313" key="10">
    <source>
        <dbReference type="EMBL" id="KAK3058354.1"/>
    </source>
</evidence>
<dbReference type="GO" id="GO:0031261">
    <property type="term" value="C:DNA replication preinitiation complex"/>
    <property type="evidence" value="ECO:0007669"/>
    <property type="project" value="TreeGrafter"/>
</dbReference>
<evidence type="ECO:0000256" key="8">
    <source>
        <dbReference type="RuleBase" id="RU367067"/>
    </source>
</evidence>
<feature type="region of interest" description="Disordered" evidence="9">
    <location>
        <begin position="60"/>
        <end position="79"/>
    </location>
</feature>
<keyword evidence="5 8" id="KW-0539">Nucleus</keyword>
<sequence length="461" mass="50977">MKSEETIAVVQQRLGEVKREIKKYERAFQAEHGRPAERDEIKSDATIWRRYVEYKELQRQLSRAQRRDDNPSVFGPVNEQSKVLRERSVNTLSATPQKRSRMADKLEVLEPTVQEVEQTPAAIRFGLGPTPQKDGEVLGIFDMLPGGTPSKGNDVLGAHAVNIVGATPSKPTAPASSEPILSRTPQSSSKRYFLGAFAGTPMKRQRTDSVYTPSTPKRQYATPSFLRRDIPLAPIEEDDDATTLAPPFKKRNLVRSLSTIIQGLKKQEEQRMDDDWDILDEIEAEERGEAPKPKEAEVLVEDSQAVEMPLGPDQGVESSEDEGAGDRGRLDANGNPRKVWKKKGLKRQTRRVVMRPVVHKSVKAVPAEEEGAGDGEGGVVGERQLGGQNEAGEPLDDSDDETSVKTAKKKKAKLEQANAAIEAGKKTSKAKPDKHANFRRLNIKSKNAKPKGRGGGRFGRR</sequence>
<accession>A0AAJ0LWW1</accession>
<dbReference type="Gene3D" id="1.10.10.1460">
    <property type="match status" value="1"/>
</dbReference>
<dbReference type="GO" id="GO:0006270">
    <property type="term" value="P:DNA replication initiation"/>
    <property type="evidence" value="ECO:0007669"/>
    <property type="project" value="UniProtKB-UniRule"/>
</dbReference>
<protein>
    <recommendedName>
        <fullName evidence="3 8">DNA replication regulator SLD2</fullName>
    </recommendedName>
</protein>